<evidence type="ECO:0000256" key="1">
    <source>
        <dbReference type="ARBA" id="ARBA00009558"/>
    </source>
</evidence>
<dbReference type="GO" id="GO:0016779">
    <property type="term" value="F:nucleotidyltransferase activity"/>
    <property type="evidence" value="ECO:0007669"/>
    <property type="project" value="UniProtKB-KW"/>
</dbReference>
<evidence type="ECO:0000256" key="2">
    <source>
        <dbReference type="ARBA" id="ARBA00022676"/>
    </source>
</evidence>
<dbReference type="Gene3D" id="3.90.176.10">
    <property type="entry name" value="Toxin ADP-ribosyltransferase, Chain A, domain 1"/>
    <property type="match status" value="1"/>
</dbReference>
<keyword evidence="6 10" id="KW-0521">NADP</keyword>
<comment type="similarity">
    <text evidence="1 10">Belongs to the Arg-specific ADP-ribosyltransferase family.</text>
</comment>
<sequence length="79" mass="9176">SEALRALREARPRRCYRVYRGVRGIRFTAQQHQSVRFGQFTSTSLQRKSAEAFGQDTFFSVETCYGVPIENFSFYPGEE</sequence>
<evidence type="ECO:0000256" key="3">
    <source>
        <dbReference type="ARBA" id="ARBA00022679"/>
    </source>
</evidence>
<dbReference type="EC" id="2.4.2.31" evidence="10"/>
<evidence type="ECO:0000256" key="6">
    <source>
        <dbReference type="ARBA" id="ARBA00022857"/>
    </source>
</evidence>
<evidence type="ECO:0000256" key="8">
    <source>
        <dbReference type="ARBA" id="ARBA00023157"/>
    </source>
</evidence>
<evidence type="ECO:0000256" key="4">
    <source>
        <dbReference type="ARBA" id="ARBA00022695"/>
    </source>
</evidence>
<keyword evidence="4" id="KW-0548">Nucleotidyltransferase</keyword>
<keyword evidence="2 10" id="KW-0328">Glycosyltransferase</keyword>
<keyword evidence="5" id="KW-0732">Signal</keyword>
<proteinExistence type="inferred from homology"/>
<dbReference type="GO" id="GO:0003950">
    <property type="term" value="F:NAD+ poly-ADP-ribosyltransferase activity"/>
    <property type="evidence" value="ECO:0007669"/>
    <property type="project" value="TreeGrafter"/>
</dbReference>
<keyword evidence="7 10" id="KW-0520">NAD</keyword>
<dbReference type="PANTHER" id="PTHR10339:SF19">
    <property type="entry name" value="GPI-LINKED NAD(P)(+)--ARGININE ADP-RIBOSYLTRANSFERASE 1"/>
    <property type="match status" value="1"/>
</dbReference>
<feature type="non-terminal residue" evidence="11">
    <location>
        <position position="79"/>
    </location>
</feature>
<dbReference type="Pfam" id="PF01129">
    <property type="entry name" value="ART"/>
    <property type="match status" value="1"/>
</dbReference>
<protein>
    <recommendedName>
        <fullName evidence="10">NAD(P)(+)--arginine ADP-ribosyltransferase</fullName>
        <ecNumber evidence="10">2.4.2.31</ecNumber>
    </recommendedName>
    <alternativeName>
        <fullName evidence="10">Mono(ADP-ribosyl)transferase</fullName>
    </alternativeName>
</protein>
<reference evidence="11" key="1">
    <citation type="submission" date="2019-10" db="EMBL/GenBank/DDBJ databases">
        <title>Bird 10,000 Genomes (B10K) Project - Family phase.</title>
        <authorList>
            <person name="Zhang G."/>
        </authorList>
    </citation>
    <scope>NUCLEOTIDE SEQUENCE</scope>
    <source>
        <strain evidence="11">B10K-DU-002-69</strain>
        <tissue evidence="11">Muscle</tissue>
    </source>
</reference>
<accession>A0A851DMR6</accession>
<dbReference type="InterPro" id="IPR050999">
    <property type="entry name" value="ADP-ribosyltransferase_ARG"/>
</dbReference>
<dbReference type="Proteomes" id="UP000660247">
    <property type="component" value="Unassembled WGS sequence"/>
</dbReference>
<dbReference type="PROSITE" id="PS51996">
    <property type="entry name" value="TR_MART"/>
    <property type="match status" value="1"/>
</dbReference>
<keyword evidence="12" id="KW-1185">Reference proteome</keyword>
<dbReference type="SUPFAM" id="SSF56399">
    <property type="entry name" value="ADP-ribosylation"/>
    <property type="match status" value="1"/>
</dbReference>
<comment type="caution">
    <text evidence="11">The sequence shown here is derived from an EMBL/GenBank/DDBJ whole genome shotgun (WGS) entry which is preliminary data.</text>
</comment>
<dbReference type="GO" id="GO:0106274">
    <property type="term" value="F:NAD+-protein-arginine ADP-ribosyltransferase activity"/>
    <property type="evidence" value="ECO:0007669"/>
    <property type="project" value="UniProtKB-EC"/>
</dbReference>
<evidence type="ECO:0000313" key="11">
    <source>
        <dbReference type="EMBL" id="NWI71409.1"/>
    </source>
</evidence>
<evidence type="ECO:0000313" key="12">
    <source>
        <dbReference type="Proteomes" id="UP000660247"/>
    </source>
</evidence>
<keyword evidence="3 10" id="KW-0808">Transferase</keyword>
<feature type="non-terminal residue" evidence="11">
    <location>
        <position position="1"/>
    </location>
</feature>
<keyword evidence="8" id="KW-1015">Disulfide bond</keyword>
<dbReference type="OrthoDB" id="423533at2759"/>
<evidence type="ECO:0000256" key="9">
    <source>
        <dbReference type="ARBA" id="ARBA00047597"/>
    </source>
</evidence>
<evidence type="ECO:0000256" key="5">
    <source>
        <dbReference type="ARBA" id="ARBA00022729"/>
    </source>
</evidence>
<name>A0A851DMR6_TODME</name>
<evidence type="ECO:0000256" key="7">
    <source>
        <dbReference type="ARBA" id="ARBA00023027"/>
    </source>
</evidence>
<dbReference type="InterPro" id="IPR000768">
    <property type="entry name" value="ART"/>
</dbReference>
<dbReference type="PANTHER" id="PTHR10339">
    <property type="entry name" value="ADP-RIBOSYLTRANSFERASE"/>
    <property type="match status" value="1"/>
</dbReference>
<evidence type="ECO:0000256" key="10">
    <source>
        <dbReference type="RuleBase" id="RU361228"/>
    </source>
</evidence>
<dbReference type="AlphaFoldDB" id="A0A851DMR6"/>
<dbReference type="EMBL" id="WEIS01277478">
    <property type="protein sequence ID" value="NWI71409.1"/>
    <property type="molecule type" value="Genomic_DNA"/>
</dbReference>
<comment type="catalytic activity">
    <reaction evidence="9 10">
        <text>L-arginyl-[protein] + NAD(+) = N(omega)-(ADP-D-ribosyl)-L-arginyl-[protein] + nicotinamide + H(+)</text>
        <dbReference type="Rhea" id="RHEA:19149"/>
        <dbReference type="Rhea" id="RHEA-COMP:10532"/>
        <dbReference type="Rhea" id="RHEA-COMP:15087"/>
        <dbReference type="ChEBI" id="CHEBI:15378"/>
        <dbReference type="ChEBI" id="CHEBI:17154"/>
        <dbReference type="ChEBI" id="CHEBI:29965"/>
        <dbReference type="ChEBI" id="CHEBI:57540"/>
        <dbReference type="ChEBI" id="CHEBI:142554"/>
        <dbReference type="EC" id="2.4.2.31"/>
    </reaction>
</comment>
<gene>
    <name evidence="11" type="primary">Nrt2</name>
    <name evidence="11" type="ORF">TODMEX_R11091</name>
</gene>
<organism evidence="11 12">
    <name type="scientific">Todus mexicanus</name>
    <name type="common">Puerto Rican tody</name>
    <dbReference type="NCBI Taxonomy" id="135184"/>
    <lineage>
        <taxon>Eukaryota</taxon>
        <taxon>Metazoa</taxon>
        <taxon>Chordata</taxon>
        <taxon>Craniata</taxon>
        <taxon>Vertebrata</taxon>
        <taxon>Euteleostomi</taxon>
        <taxon>Archelosauria</taxon>
        <taxon>Archosauria</taxon>
        <taxon>Dinosauria</taxon>
        <taxon>Saurischia</taxon>
        <taxon>Theropoda</taxon>
        <taxon>Coelurosauria</taxon>
        <taxon>Aves</taxon>
        <taxon>Neognathae</taxon>
        <taxon>Neoaves</taxon>
        <taxon>Telluraves</taxon>
        <taxon>Coraciimorphae</taxon>
        <taxon>Coraciiformes</taxon>
        <taxon>Todidae</taxon>
        <taxon>Todus</taxon>
    </lineage>
</organism>